<dbReference type="Pfam" id="PF00583">
    <property type="entry name" value="Acetyltransf_1"/>
    <property type="match status" value="1"/>
</dbReference>
<comment type="caution">
    <text evidence="4">The sequence shown here is derived from an EMBL/GenBank/DDBJ whole genome shotgun (WGS) entry which is preliminary data.</text>
</comment>
<dbReference type="SUPFAM" id="SSF55729">
    <property type="entry name" value="Acyl-CoA N-acyltransferases (Nat)"/>
    <property type="match status" value="1"/>
</dbReference>
<keyword evidence="1" id="KW-0808">Transferase</keyword>
<dbReference type="Gene3D" id="3.40.630.30">
    <property type="match status" value="1"/>
</dbReference>
<dbReference type="EMBL" id="JAOTJD010000030">
    <property type="protein sequence ID" value="MFD3265275.1"/>
    <property type="molecule type" value="Genomic_DNA"/>
</dbReference>
<gene>
    <name evidence="4" type="ORF">OCL97_15055</name>
</gene>
<evidence type="ECO:0000313" key="4">
    <source>
        <dbReference type="EMBL" id="MFD3265275.1"/>
    </source>
</evidence>
<evidence type="ECO:0000256" key="2">
    <source>
        <dbReference type="ARBA" id="ARBA00023315"/>
    </source>
</evidence>
<keyword evidence="2" id="KW-0012">Acyltransferase</keyword>
<reference evidence="4 5" key="1">
    <citation type="submission" date="2022-09" db="EMBL/GenBank/DDBJ databases">
        <title>New species of Phenylobacterium.</title>
        <authorList>
            <person name="Mieszkin S."/>
        </authorList>
    </citation>
    <scope>NUCLEOTIDE SEQUENCE [LARGE SCALE GENOMIC DNA]</scope>
    <source>
        <strain evidence="4 5">HK31-G</strain>
    </source>
</reference>
<dbReference type="Proteomes" id="UP001598130">
    <property type="component" value="Unassembled WGS sequence"/>
</dbReference>
<dbReference type="PROSITE" id="PS51186">
    <property type="entry name" value="GNAT"/>
    <property type="match status" value="1"/>
</dbReference>
<dbReference type="InterPro" id="IPR050832">
    <property type="entry name" value="Bact_Acetyltransf"/>
</dbReference>
<name>A0ABW6CQC1_9CAUL</name>
<sequence>MSRLAAEDPRAPDVAAMLAELVDFMEDLYPEDAEDPPAPWTHDSLAAFGAFLVARIDGHPAACGGLAPMADPSTLEIVRMYVRPAHRGAGLADQILTALEAEARAKGAHTLLLRCGPRQPAALRVYARNGYRRRAAFAHHREHETNVFLEKRL</sequence>
<dbReference type="RefSeq" id="WP_377370731.1">
    <property type="nucleotide sequence ID" value="NZ_JAOTJD010000030.1"/>
</dbReference>
<dbReference type="InterPro" id="IPR000182">
    <property type="entry name" value="GNAT_dom"/>
</dbReference>
<protein>
    <submittedName>
        <fullName evidence="4">GNAT family N-acetyltransferase</fullName>
    </submittedName>
</protein>
<evidence type="ECO:0000313" key="5">
    <source>
        <dbReference type="Proteomes" id="UP001598130"/>
    </source>
</evidence>
<dbReference type="PANTHER" id="PTHR43877:SF2">
    <property type="entry name" value="AMINOALKYLPHOSPHONATE N-ACETYLTRANSFERASE-RELATED"/>
    <property type="match status" value="1"/>
</dbReference>
<accession>A0ABW6CQC1</accession>
<feature type="domain" description="N-acetyltransferase" evidence="3">
    <location>
        <begin position="12"/>
        <end position="153"/>
    </location>
</feature>
<dbReference type="InterPro" id="IPR016181">
    <property type="entry name" value="Acyl_CoA_acyltransferase"/>
</dbReference>
<organism evidence="4 5">
    <name type="scientific">Phenylobacterium ferrooxidans</name>
    <dbReference type="NCBI Taxonomy" id="2982689"/>
    <lineage>
        <taxon>Bacteria</taxon>
        <taxon>Pseudomonadati</taxon>
        <taxon>Pseudomonadota</taxon>
        <taxon>Alphaproteobacteria</taxon>
        <taxon>Caulobacterales</taxon>
        <taxon>Caulobacteraceae</taxon>
        <taxon>Phenylobacterium</taxon>
    </lineage>
</organism>
<dbReference type="PANTHER" id="PTHR43877">
    <property type="entry name" value="AMINOALKYLPHOSPHONATE N-ACETYLTRANSFERASE-RELATED-RELATED"/>
    <property type="match status" value="1"/>
</dbReference>
<dbReference type="CDD" id="cd04301">
    <property type="entry name" value="NAT_SF"/>
    <property type="match status" value="1"/>
</dbReference>
<evidence type="ECO:0000256" key="1">
    <source>
        <dbReference type="ARBA" id="ARBA00022679"/>
    </source>
</evidence>
<keyword evidence="5" id="KW-1185">Reference proteome</keyword>
<proteinExistence type="predicted"/>
<evidence type="ECO:0000259" key="3">
    <source>
        <dbReference type="PROSITE" id="PS51186"/>
    </source>
</evidence>